<dbReference type="InterPro" id="IPR043792">
    <property type="entry name" value="DUF5734"/>
</dbReference>
<feature type="compositionally biased region" description="Basic and acidic residues" evidence="1">
    <location>
        <begin position="289"/>
        <end position="303"/>
    </location>
</feature>
<proteinExistence type="predicted"/>
<dbReference type="EMBL" id="GEEE01000296">
    <property type="protein sequence ID" value="JAP62929.1"/>
    <property type="molecule type" value="Transcribed_RNA"/>
</dbReference>
<feature type="domain" description="DUF5734" evidence="2">
    <location>
        <begin position="28"/>
        <end position="114"/>
    </location>
</feature>
<organism evidence="3">
    <name type="scientific">Schistocephalus solidus</name>
    <name type="common">Tapeworm</name>
    <dbReference type="NCBI Taxonomy" id="70667"/>
    <lineage>
        <taxon>Eukaryota</taxon>
        <taxon>Metazoa</taxon>
        <taxon>Spiralia</taxon>
        <taxon>Lophotrochozoa</taxon>
        <taxon>Platyhelminthes</taxon>
        <taxon>Cestoda</taxon>
        <taxon>Eucestoda</taxon>
        <taxon>Diphyllobothriidea</taxon>
        <taxon>Diphyllobothriidae</taxon>
        <taxon>Schistocephalus</taxon>
    </lineage>
</organism>
<feature type="region of interest" description="Disordered" evidence="1">
    <location>
        <begin position="268"/>
        <end position="310"/>
    </location>
</feature>
<evidence type="ECO:0000256" key="1">
    <source>
        <dbReference type="SAM" id="MobiDB-lite"/>
    </source>
</evidence>
<feature type="region of interest" description="Disordered" evidence="1">
    <location>
        <begin position="118"/>
        <end position="149"/>
    </location>
</feature>
<protein>
    <recommendedName>
        <fullName evidence="2">DUF5734 domain-containing protein</fullName>
    </recommendedName>
</protein>
<gene>
    <name evidence="3" type="ORF">TR157263</name>
</gene>
<name>A0A0V0JB01_SCHSO</name>
<dbReference type="Pfam" id="PF19005">
    <property type="entry name" value="DUF5734"/>
    <property type="match status" value="1"/>
</dbReference>
<evidence type="ECO:0000313" key="3">
    <source>
        <dbReference type="EMBL" id="JAP62929.1"/>
    </source>
</evidence>
<sequence>MEFQEDVVFAKVDKHGKAGAYDGHITRLIKKTEKTKQETVNRVQVYANDIKFSKPEKKGPKNFEISKIVSLLKTNPTSRGVCFVYPGETLDSKWIVCLRFKTAQGYTNFINKLEPKTEVESYVPPPPSSTSSSDSPPPTEKRKTKHISRSLDKRTVYIDTEKLRHLASSRDESITDSSPIQTTFINANKNHSLSLLQSNDGNCGMKRISHAFAVQVDECGRPIHSMPCNVYRYVCNLKPCRTSTGASLSSSLSDISSNSFTERHGWQHHNFGEDGKNMLIKRRGLTHGSKAERRSRSEERAKYYMESLQN</sequence>
<reference evidence="3" key="1">
    <citation type="submission" date="2016-01" db="EMBL/GenBank/DDBJ databases">
        <title>Reference transcriptome for the parasite Schistocephalus solidus: insights into the molecular evolution of parasitism.</title>
        <authorList>
            <person name="Hebert F.O."/>
            <person name="Grambauer S."/>
            <person name="Barber I."/>
            <person name="Landry C.R."/>
            <person name="Aubin-Horth N."/>
        </authorList>
    </citation>
    <scope>NUCLEOTIDE SEQUENCE</scope>
</reference>
<evidence type="ECO:0000259" key="2">
    <source>
        <dbReference type="Pfam" id="PF19005"/>
    </source>
</evidence>
<accession>A0A0V0JB01</accession>
<dbReference type="AlphaFoldDB" id="A0A0V0JB01"/>